<keyword evidence="2" id="KW-0274">FAD</keyword>
<dbReference type="GO" id="GO:0004499">
    <property type="term" value="F:N,N-dimethylaniline monooxygenase activity"/>
    <property type="evidence" value="ECO:0007669"/>
    <property type="project" value="InterPro"/>
</dbReference>
<keyword evidence="5" id="KW-1185">Reference proteome</keyword>
<dbReference type="GO" id="GO:0050661">
    <property type="term" value="F:NADP binding"/>
    <property type="evidence" value="ECO:0007669"/>
    <property type="project" value="InterPro"/>
</dbReference>
<keyword evidence="4" id="KW-0503">Monooxygenase</keyword>
<dbReference type="Pfam" id="PF00743">
    <property type="entry name" value="FMO-like"/>
    <property type="match status" value="1"/>
</dbReference>
<name>A0A2T5MIQ3_9GAMM</name>
<evidence type="ECO:0000256" key="3">
    <source>
        <dbReference type="ARBA" id="ARBA00023002"/>
    </source>
</evidence>
<gene>
    <name evidence="4" type="ORF">CJD38_07335</name>
</gene>
<evidence type="ECO:0000256" key="1">
    <source>
        <dbReference type="ARBA" id="ARBA00022630"/>
    </source>
</evidence>
<dbReference type="GO" id="GO:0050660">
    <property type="term" value="F:flavin adenine dinucleotide binding"/>
    <property type="evidence" value="ECO:0007669"/>
    <property type="project" value="InterPro"/>
</dbReference>
<dbReference type="InterPro" id="IPR036188">
    <property type="entry name" value="FAD/NAD-bd_sf"/>
</dbReference>
<sequence length="532" mass="59838">MTIDWPRLSIEWLLPSSPNDGGVVIIWPHQYPNSVIQMANQANNSCKVAIIGSGFGGLGMAYSLRKSGIDSIVILEKADDLGGTWRENTYPGCGCDVPSHFYSYSFESHYSWEWRYAKQSEILKYQHHIASKYDLEKHIRYRTEVTSTAYDDARAVWVLQMKDGSTLEAESVVSAVGQLHQAAYPKIAGREKFKGAAFHSAHWDHSFDLKDKKVAVIGSGASAVQFLPEIAKTVKSLELFQRSPGWTFPKAEKKLSNFELWLFNTFPILHTLDRLRIFLFIETLAKAYNGNKPLLWLVTALSKLQMRWQVRDPELRKKLTPEFAIGCKRLLLSNDWLPALTRSNVDVVVDAVTEITETGVRTADGKLHEVDAIIYGTGFAATQFLTPMRVTGRNGRDLHTDWAKGASAYLGMAISGYPNFYVLYGPNTNVGAGSIIFMLEQQQNYIAKLMKQRVQNNWRSIEVTAAAQARYKNEMDSRSAETTYSGDCQSWYKTAEGVNTNNWVGSMVEFRRRCAEPIAEDFQSEKASTAAA</sequence>
<protein>
    <submittedName>
        <fullName evidence="4">4-hydroxyacetophenone monooxygenase</fullName>
    </submittedName>
</protein>
<accession>A0A2T5MIQ3</accession>
<reference evidence="4 5" key="1">
    <citation type="submission" date="2018-04" db="EMBL/GenBank/DDBJ databases">
        <title>Novel species isolated from glacier.</title>
        <authorList>
            <person name="Liu Q."/>
            <person name="Xin Y.-H."/>
        </authorList>
    </citation>
    <scope>NUCLEOTIDE SEQUENCE [LARGE SCALE GENOMIC DNA]</scope>
    <source>
        <strain evidence="4 5">GT1R17</strain>
    </source>
</reference>
<keyword evidence="1" id="KW-0285">Flavoprotein</keyword>
<dbReference type="AlphaFoldDB" id="A0A2T5MIQ3"/>
<dbReference type="Gene3D" id="3.50.50.60">
    <property type="entry name" value="FAD/NAD(P)-binding domain"/>
    <property type="match status" value="2"/>
</dbReference>
<keyword evidence="3" id="KW-0560">Oxidoreductase</keyword>
<dbReference type="PANTHER" id="PTHR42877:SF4">
    <property type="entry name" value="FAD_NAD(P)-BINDING DOMAIN-CONTAINING PROTEIN-RELATED"/>
    <property type="match status" value="1"/>
</dbReference>
<organism evidence="4 5">
    <name type="scientific">Stenotrophobium rhamnosiphilum</name>
    <dbReference type="NCBI Taxonomy" id="2029166"/>
    <lineage>
        <taxon>Bacteria</taxon>
        <taxon>Pseudomonadati</taxon>
        <taxon>Pseudomonadota</taxon>
        <taxon>Gammaproteobacteria</taxon>
        <taxon>Nevskiales</taxon>
        <taxon>Nevskiaceae</taxon>
        <taxon>Stenotrophobium</taxon>
    </lineage>
</organism>
<dbReference type="PRINTS" id="PR00419">
    <property type="entry name" value="ADXRDTASE"/>
</dbReference>
<dbReference type="PANTHER" id="PTHR42877">
    <property type="entry name" value="L-ORNITHINE N(5)-MONOOXYGENASE-RELATED"/>
    <property type="match status" value="1"/>
</dbReference>
<dbReference type="Proteomes" id="UP000244248">
    <property type="component" value="Unassembled WGS sequence"/>
</dbReference>
<proteinExistence type="predicted"/>
<evidence type="ECO:0000313" key="4">
    <source>
        <dbReference type="EMBL" id="PTU32451.1"/>
    </source>
</evidence>
<evidence type="ECO:0000313" key="5">
    <source>
        <dbReference type="Proteomes" id="UP000244248"/>
    </source>
</evidence>
<dbReference type="SUPFAM" id="SSF51905">
    <property type="entry name" value="FAD/NAD(P)-binding domain"/>
    <property type="match status" value="1"/>
</dbReference>
<dbReference type="EMBL" id="QANS01000002">
    <property type="protein sequence ID" value="PTU32451.1"/>
    <property type="molecule type" value="Genomic_DNA"/>
</dbReference>
<evidence type="ECO:0000256" key="2">
    <source>
        <dbReference type="ARBA" id="ARBA00022827"/>
    </source>
</evidence>
<dbReference type="InterPro" id="IPR051209">
    <property type="entry name" value="FAD-bind_Monooxygenase_sf"/>
</dbReference>
<dbReference type="InterPro" id="IPR020946">
    <property type="entry name" value="Flavin_mOase-like"/>
</dbReference>
<comment type="caution">
    <text evidence="4">The sequence shown here is derived from an EMBL/GenBank/DDBJ whole genome shotgun (WGS) entry which is preliminary data.</text>
</comment>